<name>A0ACC2PRY9_9HYME</name>
<dbReference type="EMBL" id="CM056741">
    <property type="protein sequence ID" value="KAJ8685878.1"/>
    <property type="molecule type" value="Genomic_DNA"/>
</dbReference>
<accession>A0ACC2PRY9</accession>
<evidence type="ECO:0000313" key="1">
    <source>
        <dbReference type="EMBL" id="KAJ8685878.1"/>
    </source>
</evidence>
<evidence type="ECO:0000313" key="2">
    <source>
        <dbReference type="Proteomes" id="UP001239111"/>
    </source>
</evidence>
<dbReference type="Proteomes" id="UP001239111">
    <property type="component" value="Chromosome 1"/>
</dbReference>
<comment type="caution">
    <text evidence="1">The sequence shown here is derived from an EMBL/GenBank/DDBJ whole genome shotgun (WGS) entry which is preliminary data.</text>
</comment>
<keyword evidence="2" id="KW-1185">Reference proteome</keyword>
<sequence length="433" mass="48660">MTHFKKCCVPFCDSCKPGLPRLILHSFPKDQKVRELWLKNLGLPTDTNHRCVYVCSSHFQPGDYIKQGNRLKDSTVPSLIVKEYCNATGIKSQNTVGKDVRHHPSILRPKKKNNASTSLPCSAVGGKVDAHSHAVEIQHQQVRDVTNTQSADPSACTRNANVLGGIRKNDQDTIQYDETTRNESEELNNSSEVDENILPANCSDCELLELQNFSVGSEVDNIHVDPPIDGTVMESDAQVNIDNQVNVNQPVVNAEPLVQHQSSMHDEPRICREPVLDEEPVRPNPPKFTILSMLRCDEDVIAYTGVNFSILRGLEEAVNLCILQKLDPTIDAVMVDKGFSIETECLESHIELIIPPKLGNERQMPRDEVLRTNKIAAARVHVERTIQRFKVWDVVSSKIQWILIPYIDDIFTIVAGLVNHQNPILSDNRYEKN</sequence>
<protein>
    <submittedName>
        <fullName evidence="1">Uncharacterized protein</fullName>
    </submittedName>
</protein>
<gene>
    <name evidence="1" type="ORF">QAD02_021671</name>
</gene>
<proteinExistence type="predicted"/>
<reference evidence="1" key="1">
    <citation type="submission" date="2023-04" db="EMBL/GenBank/DDBJ databases">
        <title>A chromosome-level genome assembly of the parasitoid wasp Eretmocerus hayati.</title>
        <authorList>
            <person name="Zhong Y."/>
            <person name="Liu S."/>
            <person name="Liu Y."/>
        </authorList>
    </citation>
    <scope>NUCLEOTIDE SEQUENCE</scope>
    <source>
        <strain evidence="1">ZJU_SS_LIU_2023</strain>
    </source>
</reference>
<organism evidence="1 2">
    <name type="scientific">Eretmocerus hayati</name>
    <dbReference type="NCBI Taxonomy" id="131215"/>
    <lineage>
        <taxon>Eukaryota</taxon>
        <taxon>Metazoa</taxon>
        <taxon>Ecdysozoa</taxon>
        <taxon>Arthropoda</taxon>
        <taxon>Hexapoda</taxon>
        <taxon>Insecta</taxon>
        <taxon>Pterygota</taxon>
        <taxon>Neoptera</taxon>
        <taxon>Endopterygota</taxon>
        <taxon>Hymenoptera</taxon>
        <taxon>Apocrita</taxon>
        <taxon>Proctotrupomorpha</taxon>
        <taxon>Chalcidoidea</taxon>
        <taxon>Aphelinidae</taxon>
        <taxon>Aphelininae</taxon>
        <taxon>Eretmocerus</taxon>
    </lineage>
</organism>